<dbReference type="OrthoDB" id="5498790at2"/>
<evidence type="ECO:0000313" key="1">
    <source>
        <dbReference type="EMBL" id="ATB33997.1"/>
    </source>
</evidence>
<gene>
    <name evidence="1" type="ORF">MEBOL_007498</name>
</gene>
<protein>
    <submittedName>
        <fullName evidence="1">Uncharacterized protein</fullName>
    </submittedName>
</protein>
<dbReference type="EMBL" id="CP022163">
    <property type="protein sequence ID" value="ATB33997.1"/>
    <property type="molecule type" value="Genomic_DNA"/>
</dbReference>
<dbReference type="RefSeq" id="WP_095981952.1">
    <property type="nucleotide sequence ID" value="NZ_CP022163.1"/>
</dbReference>
<organism evidence="1 2">
    <name type="scientific">Melittangium boletus DSM 14713</name>
    <dbReference type="NCBI Taxonomy" id="1294270"/>
    <lineage>
        <taxon>Bacteria</taxon>
        <taxon>Pseudomonadati</taxon>
        <taxon>Myxococcota</taxon>
        <taxon>Myxococcia</taxon>
        <taxon>Myxococcales</taxon>
        <taxon>Cystobacterineae</taxon>
        <taxon>Archangiaceae</taxon>
        <taxon>Melittangium</taxon>
    </lineage>
</organism>
<dbReference type="AlphaFoldDB" id="A0A250IS29"/>
<dbReference type="KEGG" id="mbd:MEBOL_007498"/>
<accession>A0A250IS29</accession>
<proteinExistence type="predicted"/>
<dbReference type="Proteomes" id="UP000217289">
    <property type="component" value="Chromosome"/>
</dbReference>
<reference evidence="1 2" key="1">
    <citation type="submission" date="2017-06" db="EMBL/GenBank/DDBJ databases">
        <authorList>
            <person name="Kim H.J."/>
            <person name="Triplett B.A."/>
        </authorList>
    </citation>
    <scope>NUCLEOTIDE SEQUENCE [LARGE SCALE GENOMIC DNA]</scope>
    <source>
        <strain evidence="1 2">DSM 14713</strain>
    </source>
</reference>
<name>A0A250IS29_9BACT</name>
<evidence type="ECO:0000313" key="2">
    <source>
        <dbReference type="Proteomes" id="UP000217289"/>
    </source>
</evidence>
<keyword evidence="2" id="KW-1185">Reference proteome</keyword>
<sequence length="299" mass="33866">MEEPLERRIRERIRSFDIPALLAVLEASGYADAEIEYRGQRTTVHQSHLVHDIAFIHEPDKRVIITVNMGLLSAQSPLPSFLMQTMDQLDHDRLERFIGYFDHLLLRDCFAGLYPEREESLLPGWRQAERDRLRLLRPTCPSTLHWLFSKVFPEVELSVRREVRQQRLPARELRMGASALGEGDSMGGFASIPTGGVEVKIHCDEPRASNGVLWAEEALRRFNEELSPLLSETVLMLTVILVLRDQESVLRLARDSPLGYYALQDSPAQTQQVVIFSGDTTGLHAHAKAPSGYTEAPSE</sequence>